<reference evidence="1 2" key="1">
    <citation type="submission" date="2024-01" db="EMBL/GenBank/DDBJ databases">
        <title>The genomes of 5 underutilized Papilionoideae crops provide insights into root nodulation and disease resistanc.</title>
        <authorList>
            <person name="Jiang F."/>
        </authorList>
    </citation>
    <scope>NUCLEOTIDE SEQUENCE [LARGE SCALE GENOMIC DNA]</scope>
    <source>
        <strain evidence="1">LVBAO_FW01</strain>
        <tissue evidence="1">Leaves</tissue>
    </source>
</reference>
<dbReference type="Proteomes" id="UP001367508">
    <property type="component" value="Unassembled WGS sequence"/>
</dbReference>
<accession>A0AAN9LLQ9</accession>
<evidence type="ECO:0000313" key="2">
    <source>
        <dbReference type="Proteomes" id="UP001367508"/>
    </source>
</evidence>
<protein>
    <submittedName>
        <fullName evidence="1">Uncharacterized protein</fullName>
    </submittedName>
</protein>
<sequence>MGQIGAWSRSGGVRTADTYLWVRYGTAGLDTRKGGFLGISLSLVSVSFEILRCWSSGVHVIQHRLIKLEPSLSLPSSLTKSPRWHDSREPMKAYDTSLAEWCAIWEGREDHFD</sequence>
<dbReference type="EMBL" id="JAYMYQ010000004">
    <property type="protein sequence ID" value="KAK7338400.1"/>
    <property type="molecule type" value="Genomic_DNA"/>
</dbReference>
<evidence type="ECO:0000313" key="1">
    <source>
        <dbReference type="EMBL" id="KAK7338400.1"/>
    </source>
</evidence>
<name>A0AAN9LLQ9_CANGL</name>
<comment type="caution">
    <text evidence="1">The sequence shown here is derived from an EMBL/GenBank/DDBJ whole genome shotgun (WGS) entry which is preliminary data.</text>
</comment>
<keyword evidence="2" id="KW-1185">Reference proteome</keyword>
<gene>
    <name evidence="1" type="ORF">VNO77_19007</name>
</gene>
<proteinExistence type="predicted"/>
<organism evidence="1 2">
    <name type="scientific">Canavalia gladiata</name>
    <name type="common">Sword bean</name>
    <name type="synonym">Dolichos gladiatus</name>
    <dbReference type="NCBI Taxonomy" id="3824"/>
    <lineage>
        <taxon>Eukaryota</taxon>
        <taxon>Viridiplantae</taxon>
        <taxon>Streptophyta</taxon>
        <taxon>Embryophyta</taxon>
        <taxon>Tracheophyta</taxon>
        <taxon>Spermatophyta</taxon>
        <taxon>Magnoliopsida</taxon>
        <taxon>eudicotyledons</taxon>
        <taxon>Gunneridae</taxon>
        <taxon>Pentapetalae</taxon>
        <taxon>rosids</taxon>
        <taxon>fabids</taxon>
        <taxon>Fabales</taxon>
        <taxon>Fabaceae</taxon>
        <taxon>Papilionoideae</taxon>
        <taxon>50 kb inversion clade</taxon>
        <taxon>NPAAA clade</taxon>
        <taxon>indigoferoid/millettioid clade</taxon>
        <taxon>Phaseoleae</taxon>
        <taxon>Canavalia</taxon>
    </lineage>
</organism>
<dbReference type="AlphaFoldDB" id="A0AAN9LLQ9"/>